<keyword evidence="2" id="KW-1185">Reference proteome</keyword>
<comment type="caution">
    <text evidence="1">The sequence shown here is derived from an EMBL/GenBank/DDBJ whole genome shotgun (WGS) entry which is preliminary data.</text>
</comment>
<dbReference type="Proteomes" id="UP000478052">
    <property type="component" value="Unassembled WGS sequence"/>
</dbReference>
<proteinExistence type="predicted"/>
<protein>
    <submittedName>
        <fullName evidence="1">Protein GVQW3-like</fullName>
    </submittedName>
</protein>
<dbReference type="EMBL" id="VUJU01004243">
    <property type="protein sequence ID" value="KAF0755058.1"/>
    <property type="molecule type" value="Genomic_DNA"/>
</dbReference>
<gene>
    <name evidence="1" type="ORF">FWK35_00012589</name>
</gene>
<evidence type="ECO:0000313" key="2">
    <source>
        <dbReference type="Proteomes" id="UP000478052"/>
    </source>
</evidence>
<reference evidence="1 2" key="1">
    <citation type="submission" date="2019-08" db="EMBL/GenBank/DDBJ databases">
        <title>Whole genome of Aphis craccivora.</title>
        <authorList>
            <person name="Voronova N.V."/>
            <person name="Shulinski R.S."/>
            <person name="Bandarenka Y.V."/>
            <person name="Zhorov D.G."/>
            <person name="Warner D."/>
        </authorList>
    </citation>
    <scope>NUCLEOTIDE SEQUENCE [LARGE SCALE GENOMIC DNA]</scope>
    <source>
        <strain evidence="1">180601</strain>
        <tissue evidence="1">Whole Body</tissue>
    </source>
</reference>
<name>A0A6G0YG84_APHCR</name>
<evidence type="ECO:0000313" key="1">
    <source>
        <dbReference type="EMBL" id="KAF0755058.1"/>
    </source>
</evidence>
<accession>A0A6G0YG84</accession>
<dbReference type="AlphaFoldDB" id="A0A6G0YG84"/>
<dbReference type="OrthoDB" id="616263at2759"/>
<organism evidence="1 2">
    <name type="scientific">Aphis craccivora</name>
    <name type="common">Cowpea aphid</name>
    <dbReference type="NCBI Taxonomy" id="307492"/>
    <lineage>
        <taxon>Eukaryota</taxon>
        <taxon>Metazoa</taxon>
        <taxon>Ecdysozoa</taxon>
        <taxon>Arthropoda</taxon>
        <taxon>Hexapoda</taxon>
        <taxon>Insecta</taxon>
        <taxon>Pterygota</taxon>
        <taxon>Neoptera</taxon>
        <taxon>Paraneoptera</taxon>
        <taxon>Hemiptera</taxon>
        <taxon>Sternorrhyncha</taxon>
        <taxon>Aphidomorpha</taxon>
        <taxon>Aphidoidea</taxon>
        <taxon>Aphididae</taxon>
        <taxon>Aphidini</taxon>
        <taxon>Aphis</taxon>
        <taxon>Aphis</taxon>
    </lineage>
</organism>
<sequence>MSIEFAAKCKIRAVICYFVVKKKSPQEILNEVRTVYEEGHMNRTNVYKRCCEFKIGRTNKHMGKKKFSTNEEVKGTDYKWTKEVAAAFYEVGIIILICRLTTNIERDGDYVEK</sequence>